<keyword evidence="5" id="KW-1185">Reference proteome</keyword>
<dbReference type="AlphaFoldDB" id="A0A427XNU7"/>
<feature type="transmembrane region" description="Helical" evidence="2">
    <location>
        <begin position="216"/>
        <end position="235"/>
    </location>
</feature>
<dbReference type="PANTHER" id="PTHR40465">
    <property type="entry name" value="CHROMOSOME 1, WHOLE GENOME SHOTGUN SEQUENCE"/>
    <property type="match status" value="1"/>
</dbReference>
<dbReference type="Proteomes" id="UP000279236">
    <property type="component" value="Unassembled WGS sequence"/>
</dbReference>
<proteinExistence type="predicted"/>
<comment type="caution">
    <text evidence="4">The sequence shown here is derived from an EMBL/GenBank/DDBJ whole genome shotgun (WGS) entry which is preliminary data.</text>
</comment>
<dbReference type="OrthoDB" id="2562493at2759"/>
<dbReference type="Pfam" id="PF20152">
    <property type="entry name" value="DUF6534"/>
    <property type="match status" value="1"/>
</dbReference>
<dbReference type="STRING" id="105984.A0A427XNU7"/>
<reference evidence="4 5" key="1">
    <citation type="submission" date="2018-11" db="EMBL/GenBank/DDBJ databases">
        <title>Genome sequence of Apiotrichum porosum DSM 27194.</title>
        <authorList>
            <person name="Aliyu H."/>
            <person name="Gorte O."/>
            <person name="Ochsenreither K."/>
        </authorList>
    </citation>
    <scope>NUCLEOTIDE SEQUENCE [LARGE SCALE GENOMIC DNA]</scope>
    <source>
        <strain evidence="4 5">DSM 27194</strain>
    </source>
</reference>
<dbReference type="InterPro" id="IPR045339">
    <property type="entry name" value="DUF6534"/>
</dbReference>
<dbReference type="GeneID" id="39593633"/>
<keyword evidence="2" id="KW-1133">Transmembrane helix</keyword>
<feature type="domain" description="DUF6534" evidence="3">
    <location>
        <begin position="180"/>
        <end position="264"/>
    </location>
</feature>
<feature type="transmembrane region" description="Helical" evidence="2">
    <location>
        <begin position="241"/>
        <end position="261"/>
    </location>
</feature>
<feature type="transmembrane region" description="Helical" evidence="2">
    <location>
        <begin position="102"/>
        <end position="120"/>
    </location>
</feature>
<feature type="compositionally biased region" description="Polar residues" evidence="1">
    <location>
        <begin position="373"/>
        <end position="384"/>
    </location>
</feature>
<dbReference type="PANTHER" id="PTHR40465:SF1">
    <property type="entry name" value="DUF6534 DOMAIN-CONTAINING PROTEIN"/>
    <property type="match status" value="1"/>
</dbReference>
<sequence length="390" mass="43613">MSSVSPILHALRWNPNDPLEVQADEVFAPTKMFSLACLLVGLVINCFNLGIYTMMLFTYLKRKQRDRLWIQLILSATTILNVAVVVYWIYWMWYLFVKNFGLSWFPVMDALASSIVQSFFAYRAWRLNNRNWWIAGISAVLITGSFVGAMYNHFLYLTVASELEAHKIRVPVFIWISCLLAADILITVTIAYGLYKTRTGWSYTDKMITKLVRMCFLTQLPPTLLTIFFICEYIIQPWSFLGPLIIGVQTSLYAIGLLYSLNSRFKLAPTNVTLGNTTTGGGPATGDQAIQVDVTTDVFETYKARKSNKSINRPGVLDKTGSLSEAEMGFSHAGIPGLDTIPDMEEEKAETTLVNDASTKSLDRDADVHVLEVSTSGSDNTSAHAASDRL</sequence>
<dbReference type="EMBL" id="RSCE01000008">
    <property type="protein sequence ID" value="RSH80510.1"/>
    <property type="molecule type" value="Genomic_DNA"/>
</dbReference>
<feature type="transmembrane region" description="Helical" evidence="2">
    <location>
        <begin position="32"/>
        <end position="57"/>
    </location>
</feature>
<evidence type="ECO:0000256" key="2">
    <source>
        <dbReference type="SAM" id="Phobius"/>
    </source>
</evidence>
<feature type="region of interest" description="Disordered" evidence="1">
    <location>
        <begin position="371"/>
        <end position="390"/>
    </location>
</feature>
<feature type="transmembrane region" description="Helical" evidence="2">
    <location>
        <begin position="132"/>
        <end position="152"/>
    </location>
</feature>
<gene>
    <name evidence="4" type="ORF">EHS24_009090</name>
</gene>
<accession>A0A427XNU7</accession>
<keyword evidence="2" id="KW-0812">Transmembrane</keyword>
<evidence type="ECO:0000313" key="4">
    <source>
        <dbReference type="EMBL" id="RSH80510.1"/>
    </source>
</evidence>
<name>A0A427XNU7_9TREE</name>
<dbReference type="RefSeq" id="XP_028475457.1">
    <property type="nucleotide sequence ID" value="XM_028624385.1"/>
</dbReference>
<feature type="transmembrane region" description="Helical" evidence="2">
    <location>
        <begin position="69"/>
        <end position="90"/>
    </location>
</feature>
<keyword evidence="2" id="KW-0472">Membrane</keyword>
<organism evidence="4 5">
    <name type="scientific">Apiotrichum porosum</name>
    <dbReference type="NCBI Taxonomy" id="105984"/>
    <lineage>
        <taxon>Eukaryota</taxon>
        <taxon>Fungi</taxon>
        <taxon>Dikarya</taxon>
        <taxon>Basidiomycota</taxon>
        <taxon>Agaricomycotina</taxon>
        <taxon>Tremellomycetes</taxon>
        <taxon>Trichosporonales</taxon>
        <taxon>Trichosporonaceae</taxon>
        <taxon>Apiotrichum</taxon>
    </lineage>
</organism>
<protein>
    <recommendedName>
        <fullName evidence="3">DUF6534 domain-containing protein</fullName>
    </recommendedName>
</protein>
<feature type="transmembrane region" description="Helical" evidence="2">
    <location>
        <begin position="172"/>
        <end position="195"/>
    </location>
</feature>
<evidence type="ECO:0000259" key="3">
    <source>
        <dbReference type="Pfam" id="PF20152"/>
    </source>
</evidence>
<evidence type="ECO:0000256" key="1">
    <source>
        <dbReference type="SAM" id="MobiDB-lite"/>
    </source>
</evidence>
<evidence type="ECO:0000313" key="5">
    <source>
        <dbReference type="Proteomes" id="UP000279236"/>
    </source>
</evidence>